<protein>
    <submittedName>
        <fullName evidence="2">Uncharacterized protein</fullName>
    </submittedName>
</protein>
<evidence type="ECO:0000313" key="3">
    <source>
        <dbReference type="Proteomes" id="UP000534783"/>
    </source>
</evidence>
<reference evidence="2 3" key="1">
    <citation type="journal article" date="2020" name="Nature">
        <title>Bacterial chemolithoautotrophy via manganese oxidation.</title>
        <authorList>
            <person name="Yu H."/>
            <person name="Leadbetter J.R."/>
        </authorList>
    </citation>
    <scope>NUCLEOTIDE SEQUENCE [LARGE SCALE GENOMIC DNA]</scope>
    <source>
        <strain evidence="2 3">Mn-1</strain>
    </source>
</reference>
<accession>A0A7X6DUM0</accession>
<evidence type="ECO:0000313" key="2">
    <source>
        <dbReference type="EMBL" id="NKE73620.1"/>
    </source>
</evidence>
<feature type="coiled-coil region" evidence="1">
    <location>
        <begin position="138"/>
        <end position="172"/>
    </location>
</feature>
<keyword evidence="1" id="KW-0175">Coiled coil</keyword>
<dbReference type="RefSeq" id="WP_168063583.1">
    <property type="nucleotide sequence ID" value="NZ_VTOW01000009.1"/>
</dbReference>
<comment type="caution">
    <text evidence="2">The sequence shown here is derived from an EMBL/GenBank/DDBJ whole genome shotgun (WGS) entry which is preliminary data.</text>
</comment>
<proteinExistence type="predicted"/>
<name>A0A7X6DUM0_9BACT</name>
<dbReference type="AlphaFoldDB" id="A0A7X6DUM0"/>
<organism evidence="2 3">
    <name type="scientific">Candidatus Manganitrophus noduliformans</name>
    <dbReference type="NCBI Taxonomy" id="2606439"/>
    <lineage>
        <taxon>Bacteria</taxon>
        <taxon>Pseudomonadati</taxon>
        <taxon>Nitrospirota</taxon>
        <taxon>Nitrospiria</taxon>
        <taxon>Candidatus Troglogloeales</taxon>
        <taxon>Candidatus Manganitrophaceae</taxon>
        <taxon>Candidatus Manganitrophus</taxon>
    </lineage>
</organism>
<dbReference type="EMBL" id="VTOW01000009">
    <property type="protein sequence ID" value="NKE73620.1"/>
    <property type="molecule type" value="Genomic_DNA"/>
</dbReference>
<gene>
    <name evidence="2" type="ORF">MNODULE_22950</name>
</gene>
<evidence type="ECO:0000256" key="1">
    <source>
        <dbReference type="SAM" id="Coils"/>
    </source>
</evidence>
<keyword evidence="3" id="KW-1185">Reference proteome</keyword>
<dbReference type="Proteomes" id="UP000534783">
    <property type="component" value="Unassembled WGS sequence"/>
</dbReference>
<sequence length="177" mass="20506">MNSHRPVNGKELEKLLGEGLLKRSASNDRFDPIDESGAVNNLRVRFFIALYHCIEKDLELIRICGAFCEQSLPLEEIHLKTGFPVEKIKHLAEISQHLFLSGEALEADYVVVWYRYLRHLLTPNGYTAKDRKRDLTLLSSTLRSRKKLKRRIRELEEKLHHLTSVIASMAQKQNELS</sequence>